<organism evidence="1 2">
    <name type="scientific">Methylobacterium nodulans (strain LMG 21967 / CNCM I-2342 / ORS 2060)</name>
    <dbReference type="NCBI Taxonomy" id="460265"/>
    <lineage>
        <taxon>Bacteria</taxon>
        <taxon>Pseudomonadati</taxon>
        <taxon>Pseudomonadota</taxon>
        <taxon>Alphaproteobacteria</taxon>
        <taxon>Hyphomicrobiales</taxon>
        <taxon>Methylobacteriaceae</taxon>
        <taxon>Methylobacterium</taxon>
    </lineage>
</organism>
<evidence type="ECO:0000313" key="2">
    <source>
        <dbReference type="Proteomes" id="UP000008207"/>
    </source>
</evidence>
<name>B8IMX7_METNO</name>
<gene>
    <name evidence="1" type="ordered locus">Mnod_7355</name>
</gene>
<dbReference type="OrthoDB" id="8447245at2"/>
<dbReference type="Proteomes" id="UP000008207">
    <property type="component" value="Chromosome"/>
</dbReference>
<accession>B8IMX7</accession>
<evidence type="ECO:0000313" key="1">
    <source>
        <dbReference type="EMBL" id="ACL62093.1"/>
    </source>
</evidence>
<sequence>MPIDTATKWLSREALPNGRTLLLMICVYGPEFLAACLRDPPEWLQIAATEADQRRLEAKLAAVKAQLERRRRWRIPGLRAGERPA</sequence>
<dbReference type="HOGENOM" id="CLU_2508915_0_0_5"/>
<protein>
    <submittedName>
        <fullName evidence="1">Uncharacterized protein</fullName>
    </submittedName>
</protein>
<dbReference type="AlphaFoldDB" id="B8IMX7"/>
<dbReference type="KEGG" id="mno:Mnod_7355"/>
<dbReference type="EMBL" id="CP001349">
    <property type="protein sequence ID" value="ACL62093.1"/>
    <property type="molecule type" value="Genomic_DNA"/>
</dbReference>
<dbReference type="RefSeq" id="WP_015933651.1">
    <property type="nucleotide sequence ID" value="NC_011894.1"/>
</dbReference>
<dbReference type="STRING" id="460265.Mnod_7355"/>
<reference evidence="1 2" key="1">
    <citation type="submission" date="2009-01" db="EMBL/GenBank/DDBJ databases">
        <title>Complete sequence of chromosome of Methylobacterium nodulans ORS 2060.</title>
        <authorList>
            <consortium name="US DOE Joint Genome Institute"/>
            <person name="Lucas S."/>
            <person name="Copeland A."/>
            <person name="Lapidus A."/>
            <person name="Glavina del Rio T."/>
            <person name="Dalin E."/>
            <person name="Tice H."/>
            <person name="Bruce D."/>
            <person name="Goodwin L."/>
            <person name="Pitluck S."/>
            <person name="Sims D."/>
            <person name="Brettin T."/>
            <person name="Detter J.C."/>
            <person name="Han C."/>
            <person name="Larimer F."/>
            <person name="Land M."/>
            <person name="Hauser L."/>
            <person name="Kyrpides N."/>
            <person name="Ivanova N."/>
            <person name="Marx C.J."/>
            <person name="Richardson P."/>
        </authorList>
    </citation>
    <scope>NUCLEOTIDE SEQUENCE [LARGE SCALE GENOMIC DNA]</scope>
    <source>
        <strain evidence="2">LMG 21967 / CNCM I-2342 / ORS 2060</strain>
    </source>
</reference>
<proteinExistence type="predicted"/>
<keyword evidence="2" id="KW-1185">Reference proteome</keyword>